<dbReference type="EMBL" id="BAAAQX010000006">
    <property type="protein sequence ID" value="GAA2207303.1"/>
    <property type="molecule type" value="Genomic_DNA"/>
</dbReference>
<evidence type="ECO:0000313" key="2">
    <source>
        <dbReference type="Proteomes" id="UP001499843"/>
    </source>
</evidence>
<comment type="caution">
    <text evidence="1">The sequence shown here is derived from an EMBL/GenBank/DDBJ whole genome shotgun (WGS) entry which is preliminary data.</text>
</comment>
<dbReference type="RefSeq" id="WP_344474346.1">
    <property type="nucleotide sequence ID" value="NZ_BAAAQX010000006.1"/>
</dbReference>
<keyword evidence="2" id="KW-1185">Reference proteome</keyword>
<gene>
    <name evidence="1" type="ORF">GCM10009850_027610</name>
</gene>
<sequence>MSQARRWAIDAASAAARVPAEGAEAAVWTVYGWAEVALGCAVLARPGAFAGLDQVIAGRGVRRGGIAAARLRALRAVAGPVPGYYPVAESPGPVPPVAESTWHLCAALAEFCDALPARRGYPRVPDRAADHLWWGEKYRPSARRGHLVVPGRPYTGLARRVWMRLPGHPAVLVDVPRRAPEPYRRVWRGIHEGAHLDHLAAGEGRPGSLTGPHPAEFGHGLLAAESYAMAVELVALLESSERGEGRVAGCLRDGIAERIGRLPGFPGRLRLTGRTLRRAAGHREPELAALPTLAATYVTGPLRLLAGDDLALPVRLRADLAGRWEALTRRWPAARRLMAVVRDVHADEVSDASPLFVVQ</sequence>
<protein>
    <submittedName>
        <fullName evidence="1">Uncharacterized protein</fullName>
    </submittedName>
</protein>
<dbReference type="Proteomes" id="UP001499843">
    <property type="component" value="Unassembled WGS sequence"/>
</dbReference>
<name>A0ABN3CDI6_9ACTN</name>
<reference evidence="1 2" key="1">
    <citation type="journal article" date="2019" name="Int. J. Syst. Evol. Microbiol.">
        <title>The Global Catalogue of Microorganisms (GCM) 10K type strain sequencing project: providing services to taxonomists for standard genome sequencing and annotation.</title>
        <authorList>
            <consortium name="The Broad Institute Genomics Platform"/>
            <consortium name="The Broad Institute Genome Sequencing Center for Infectious Disease"/>
            <person name="Wu L."/>
            <person name="Ma J."/>
        </authorList>
    </citation>
    <scope>NUCLEOTIDE SEQUENCE [LARGE SCALE GENOMIC DNA]</scope>
    <source>
        <strain evidence="1 2">JCM 16114</strain>
    </source>
</reference>
<proteinExistence type="predicted"/>
<evidence type="ECO:0000313" key="1">
    <source>
        <dbReference type="EMBL" id="GAA2207303.1"/>
    </source>
</evidence>
<organism evidence="1 2">
    <name type="scientific">Nonomuraea monospora</name>
    <dbReference type="NCBI Taxonomy" id="568818"/>
    <lineage>
        <taxon>Bacteria</taxon>
        <taxon>Bacillati</taxon>
        <taxon>Actinomycetota</taxon>
        <taxon>Actinomycetes</taxon>
        <taxon>Streptosporangiales</taxon>
        <taxon>Streptosporangiaceae</taxon>
        <taxon>Nonomuraea</taxon>
    </lineage>
</organism>
<accession>A0ABN3CDI6</accession>